<dbReference type="Proteomes" id="UP000275408">
    <property type="component" value="Unassembled WGS sequence"/>
</dbReference>
<evidence type="ECO:0000313" key="1">
    <source>
        <dbReference type="EMBL" id="RMX50812.1"/>
    </source>
</evidence>
<sequence length="73" mass="8326">MVLKRKVATVGGKKLSIQDVFDECKSAAEKKGFKIFGIRRQMLKRAAKVAKRARSEIGYVKFIRMTPFDGMME</sequence>
<dbReference type="EMBL" id="RCHS01001895">
    <property type="protein sequence ID" value="RMX50812.1"/>
    <property type="molecule type" value="Genomic_DNA"/>
</dbReference>
<evidence type="ECO:0000313" key="2">
    <source>
        <dbReference type="Proteomes" id="UP000275408"/>
    </source>
</evidence>
<dbReference type="AlphaFoldDB" id="A0A3M6UAV4"/>
<gene>
    <name evidence="1" type="ORF">pdam_00003158</name>
</gene>
<name>A0A3M6UAV4_POCDA</name>
<accession>A0A3M6UAV4</accession>
<reference evidence="1 2" key="1">
    <citation type="journal article" date="2018" name="Sci. Rep.">
        <title>Comparative analysis of the Pocillopora damicornis genome highlights role of immune system in coral evolution.</title>
        <authorList>
            <person name="Cunning R."/>
            <person name="Bay R.A."/>
            <person name="Gillette P."/>
            <person name="Baker A.C."/>
            <person name="Traylor-Knowles N."/>
        </authorList>
    </citation>
    <scope>NUCLEOTIDE SEQUENCE [LARGE SCALE GENOMIC DNA]</scope>
    <source>
        <strain evidence="1">RSMAS</strain>
        <tissue evidence="1">Whole animal</tissue>
    </source>
</reference>
<proteinExistence type="predicted"/>
<protein>
    <submittedName>
        <fullName evidence="1">Uncharacterized protein</fullName>
    </submittedName>
</protein>
<comment type="caution">
    <text evidence="1">The sequence shown here is derived from an EMBL/GenBank/DDBJ whole genome shotgun (WGS) entry which is preliminary data.</text>
</comment>
<organism evidence="1 2">
    <name type="scientific">Pocillopora damicornis</name>
    <name type="common">Cauliflower coral</name>
    <name type="synonym">Millepora damicornis</name>
    <dbReference type="NCBI Taxonomy" id="46731"/>
    <lineage>
        <taxon>Eukaryota</taxon>
        <taxon>Metazoa</taxon>
        <taxon>Cnidaria</taxon>
        <taxon>Anthozoa</taxon>
        <taxon>Hexacorallia</taxon>
        <taxon>Scleractinia</taxon>
        <taxon>Astrocoeniina</taxon>
        <taxon>Pocilloporidae</taxon>
        <taxon>Pocillopora</taxon>
    </lineage>
</organism>
<keyword evidence="2" id="KW-1185">Reference proteome</keyword>